<sequence>MRRKKQFGERHIRRDGGFISGTQKCSSKSEDHDKDTYMGDRSISIAGVEQWEVLRRMHICLLLRSNVASFTQWNDGHKVVLTDLALKLVV</sequence>
<evidence type="ECO:0000256" key="1">
    <source>
        <dbReference type="SAM" id="MobiDB-lite"/>
    </source>
</evidence>
<dbReference type="Proteomes" id="UP001374584">
    <property type="component" value="Unassembled WGS sequence"/>
</dbReference>
<name>A0AAN9NJW8_PHACN</name>
<dbReference type="EMBL" id="JAYMYR010000003">
    <property type="protein sequence ID" value="KAK7374460.1"/>
    <property type="molecule type" value="Genomic_DNA"/>
</dbReference>
<protein>
    <submittedName>
        <fullName evidence="2">Uncharacterized protein</fullName>
    </submittedName>
</protein>
<reference evidence="2 3" key="1">
    <citation type="submission" date="2024-01" db="EMBL/GenBank/DDBJ databases">
        <title>The genomes of 5 underutilized Papilionoideae crops provide insights into root nodulation and disease resistanc.</title>
        <authorList>
            <person name="Jiang F."/>
        </authorList>
    </citation>
    <scope>NUCLEOTIDE SEQUENCE [LARGE SCALE GENOMIC DNA]</scope>
    <source>
        <strain evidence="2">JINMINGXINNONG_FW02</strain>
        <tissue evidence="2">Leaves</tissue>
    </source>
</reference>
<accession>A0AAN9NJW8</accession>
<evidence type="ECO:0000313" key="2">
    <source>
        <dbReference type="EMBL" id="KAK7374460.1"/>
    </source>
</evidence>
<organism evidence="2 3">
    <name type="scientific">Phaseolus coccineus</name>
    <name type="common">Scarlet runner bean</name>
    <name type="synonym">Phaseolus multiflorus</name>
    <dbReference type="NCBI Taxonomy" id="3886"/>
    <lineage>
        <taxon>Eukaryota</taxon>
        <taxon>Viridiplantae</taxon>
        <taxon>Streptophyta</taxon>
        <taxon>Embryophyta</taxon>
        <taxon>Tracheophyta</taxon>
        <taxon>Spermatophyta</taxon>
        <taxon>Magnoliopsida</taxon>
        <taxon>eudicotyledons</taxon>
        <taxon>Gunneridae</taxon>
        <taxon>Pentapetalae</taxon>
        <taxon>rosids</taxon>
        <taxon>fabids</taxon>
        <taxon>Fabales</taxon>
        <taxon>Fabaceae</taxon>
        <taxon>Papilionoideae</taxon>
        <taxon>50 kb inversion clade</taxon>
        <taxon>NPAAA clade</taxon>
        <taxon>indigoferoid/millettioid clade</taxon>
        <taxon>Phaseoleae</taxon>
        <taxon>Phaseolus</taxon>
    </lineage>
</organism>
<evidence type="ECO:0000313" key="3">
    <source>
        <dbReference type="Proteomes" id="UP001374584"/>
    </source>
</evidence>
<feature type="compositionally biased region" description="Basic and acidic residues" evidence="1">
    <location>
        <begin position="1"/>
        <end position="16"/>
    </location>
</feature>
<comment type="caution">
    <text evidence="2">The sequence shown here is derived from an EMBL/GenBank/DDBJ whole genome shotgun (WGS) entry which is preliminary data.</text>
</comment>
<keyword evidence="3" id="KW-1185">Reference proteome</keyword>
<proteinExistence type="predicted"/>
<dbReference type="AlphaFoldDB" id="A0AAN9NJW8"/>
<gene>
    <name evidence="2" type="ORF">VNO80_07890</name>
</gene>
<feature type="region of interest" description="Disordered" evidence="1">
    <location>
        <begin position="1"/>
        <end position="33"/>
    </location>
</feature>